<evidence type="ECO:0000313" key="1">
    <source>
        <dbReference type="EMBL" id="AGH99072.1"/>
    </source>
</evidence>
<dbReference type="STRING" id="349215.A11S_2276"/>
<accession>M4VI70</accession>
<dbReference type="RefSeq" id="WP_015468581.1">
    <property type="nucleotide sequence ID" value="NC_020812.1"/>
</dbReference>
<sequence>MNVELGKLPDGGLVVMCDSHFPHEIRRIEYYRDQRLMMLVYDADHEGDLMHYELSDVCANTVENSPNVMIVDHSPGRKLYGYDVPLVQIGI</sequence>
<protein>
    <submittedName>
        <fullName evidence="1">Uncharacterized protein</fullName>
    </submittedName>
</protein>
<dbReference type="EMBL" id="CP003538">
    <property type="protein sequence ID" value="AGH99072.1"/>
    <property type="molecule type" value="Genomic_DNA"/>
</dbReference>
<dbReference type="KEGG" id="man:A11S_2276"/>
<organism evidence="1 2">
    <name type="scientific">Micavibrio aeruginosavorus EPB</name>
    <dbReference type="NCBI Taxonomy" id="349215"/>
    <lineage>
        <taxon>Bacteria</taxon>
        <taxon>Pseudomonadati</taxon>
        <taxon>Bdellovibrionota</taxon>
        <taxon>Bdellovibrionia</taxon>
        <taxon>Bdellovibrionales</taxon>
        <taxon>Pseudobdellovibrionaceae</taxon>
        <taxon>Micavibrio</taxon>
    </lineage>
</organism>
<reference evidence="1 2" key="1">
    <citation type="journal article" date="2013" name="ISME J.">
        <title>By their genes ye shall know them: genomic signatures of predatory bacteria.</title>
        <authorList>
            <person name="Pasternak Z."/>
            <person name="Pietrokovski S."/>
            <person name="Rotem O."/>
            <person name="Gophna U."/>
            <person name="Lurie-Weinberger M.N."/>
            <person name="Jurkevitch E."/>
        </authorList>
    </citation>
    <scope>NUCLEOTIDE SEQUENCE [LARGE SCALE GENOMIC DNA]</scope>
    <source>
        <strain evidence="1">EPB</strain>
    </source>
</reference>
<dbReference type="Proteomes" id="UP000011932">
    <property type="component" value="Chromosome"/>
</dbReference>
<proteinExistence type="predicted"/>
<dbReference type="HOGENOM" id="CLU_2423600_0_0_5"/>
<dbReference type="OrthoDB" id="9833804at2"/>
<dbReference type="AlphaFoldDB" id="M4VI70"/>
<evidence type="ECO:0000313" key="2">
    <source>
        <dbReference type="Proteomes" id="UP000011932"/>
    </source>
</evidence>
<gene>
    <name evidence="1" type="ORF">A11S_2276</name>
</gene>
<name>M4VI70_9BACT</name>